<dbReference type="Pfam" id="PF12849">
    <property type="entry name" value="PBP_like_2"/>
    <property type="match status" value="1"/>
</dbReference>
<dbReference type="Gene3D" id="3.40.190.10">
    <property type="entry name" value="Periplasmic binding protein-like II"/>
    <property type="match status" value="2"/>
</dbReference>
<comment type="caution">
    <text evidence="6">The sequence shown here is derived from an EMBL/GenBank/DDBJ whole genome shotgun (WGS) entry which is preliminary data.</text>
</comment>
<keyword evidence="2 4" id="KW-0813">Transport</keyword>
<feature type="signal peptide" evidence="4">
    <location>
        <begin position="1"/>
        <end position="24"/>
    </location>
</feature>
<protein>
    <recommendedName>
        <fullName evidence="4">Phosphate-binding protein</fullName>
    </recommendedName>
</protein>
<dbReference type="PANTHER" id="PTHR30570:SF1">
    <property type="entry name" value="PHOSPHATE-BINDING PROTEIN PSTS"/>
    <property type="match status" value="1"/>
</dbReference>
<dbReference type="NCBIfam" id="TIGR02136">
    <property type="entry name" value="ptsS_2"/>
    <property type="match status" value="1"/>
</dbReference>
<evidence type="ECO:0000256" key="2">
    <source>
        <dbReference type="ARBA" id="ARBA00022448"/>
    </source>
</evidence>
<feature type="chain" id="PRO_5044981422" description="Phosphate-binding protein" evidence="4">
    <location>
        <begin position="25"/>
        <end position="364"/>
    </location>
</feature>
<dbReference type="EMBL" id="JAUHMF010000001">
    <property type="protein sequence ID" value="MDT8897950.1"/>
    <property type="molecule type" value="Genomic_DNA"/>
</dbReference>
<evidence type="ECO:0000313" key="6">
    <source>
        <dbReference type="EMBL" id="MDT8897950.1"/>
    </source>
</evidence>
<dbReference type="InterPro" id="IPR011862">
    <property type="entry name" value="Phos-bd"/>
</dbReference>
<dbReference type="RefSeq" id="WP_315624600.1">
    <property type="nucleotide sequence ID" value="NZ_JAUHMF010000001.1"/>
</dbReference>
<feature type="domain" description="PBP" evidence="5">
    <location>
        <begin position="53"/>
        <end position="310"/>
    </location>
</feature>
<dbReference type="InterPro" id="IPR024370">
    <property type="entry name" value="PBP_domain"/>
</dbReference>
<dbReference type="InterPro" id="IPR050811">
    <property type="entry name" value="Phosphate_ABC_transporter"/>
</dbReference>
<dbReference type="SUPFAM" id="SSF53850">
    <property type="entry name" value="Periplasmic binding protein-like II"/>
    <property type="match status" value="1"/>
</dbReference>
<comment type="function">
    <text evidence="4">Involved in the system for phosphate transport across the cytoplasmic membrane.</text>
</comment>
<dbReference type="PROSITE" id="PS51257">
    <property type="entry name" value="PROKAR_LIPOPROTEIN"/>
    <property type="match status" value="1"/>
</dbReference>
<keyword evidence="3 4" id="KW-0732">Signal</keyword>
<sequence>MRKLLRLASVLFLVAILASACAPATPASSEPTVIEITRIVQGTPQVITATPAPTTPADIEGTILVDGSSTVAPITAAIAEEFQAEYPNVRVPVGISGTGGGFKKFCNGETDISNASRPIKESEAELCKQNGIEYIELPVAFDGLAVMVNPKNDFVECLTVEELKKIWEPEAEGKITNWSQVREGFPNRPLNLYGAGTDSGTYDYFTQAIVGKEGASRGDFLPSEDDNVLVQGIAGDENALGFFGLAYYEENQDKLKLVAIDGGNGCVLPSLETVSNGTYQPLSRPLFIYVNRARVDEKDEISAFVAFYLKNAATIVKEVGYIPLTPEIYELAQKRYDNRVTGSIFEGQGSTVGVSLADLLAKEQ</sequence>
<dbReference type="Proteomes" id="UP001254165">
    <property type="component" value="Unassembled WGS sequence"/>
</dbReference>
<organism evidence="6 7">
    <name type="scientific">Thermanaerothrix solaris</name>
    <dbReference type="NCBI Taxonomy" id="3058434"/>
    <lineage>
        <taxon>Bacteria</taxon>
        <taxon>Bacillati</taxon>
        <taxon>Chloroflexota</taxon>
        <taxon>Anaerolineae</taxon>
        <taxon>Anaerolineales</taxon>
        <taxon>Anaerolineaceae</taxon>
        <taxon>Thermanaerothrix</taxon>
    </lineage>
</organism>
<accession>A0ABU3NM77</accession>
<proteinExistence type="inferred from homology"/>
<dbReference type="PANTHER" id="PTHR30570">
    <property type="entry name" value="PERIPLASMIC PHOSPHATE BINDING COMPONENT OF PHOSPHATE ABC TRANSPORTER"/>
    <property type="match status" value="1"/>
</dbReference>
<evidence type="ECO:0000256" key="1">
    <source>
        <dbReference type="ARBA" id="ARBA00008725"/>
    </source>
</evidence>
<name>A0ABU3NM77_9CHLR</name>
<evidence type="ECO:0000313" key="7">
    <source>
        <dbReference type="Proteomes" id="UP001254165"/>
    </source>
</evidence>
<evidence type="ECO:0000256" key="3">
    <source>
        <dbReference type="ARBA" id="ARBA00022729"/>
    </source>
</evidence>
<keyword evidence="4" id="KW-0592">Phosphate transport</keyword>
<evidence type="ECO:0000259" key="5">
    <source>
        <dbReference type="Pfam" id="PF12849"/>
    </source>
</evidence>
<reference evidence="6 7" key="1">
    <citation type="submission" date="2023-07" db="EMBL/GenBank/DDBJ databases">
        <title>Novel species of Thermanaerothrix with wide hydrolytic capabilities.</title>
        <authorList>
            <person name="Zayulina K.S."/>
            <person name="Podosokorskaya O.A."/>
            <person name="Elcheninov A.G."/>
        </authorList>
    </citation>
    <scope>NUCLEOTIDE SEQUENCE [LARGE SCALE GENOMIC DNA]</scope>
    <source>
        <strain evidence="6 7">4228-RoL</strain>
    </source>
</reference>
<gene>
    <name evidence="6" type="ORF">QYE77_06685</name>
</gene>
<keyword evidence="7" id="KW-1185">Reference proteome</keyword>
<evidence type="ECO:0000256" key="4">
    <source>
        <dbReference type="RuleBase" id="RU367119"/>
    </source>
</evidence>
<comment type="similarity">
    <text evidence="1 4">Belongs to the PstS family.</text>
</comment>
<dbReference type="CDD" id="cd13654">
    <property type="entry name" value="PBP2_phosphate_like_2"/>
    <property type="match status" value="1"/>
</dbReference>